<dbReference type="AlphaFoldDB" id="A0A160PHQ4"/>
<dbReference type="InterPro" id="IPR058647">
    <property type="entry name" value="BSH_CzcB-like"/>
</dbReference>
<feature type="domain" description="GAF" evidence="3">
    <location>
        <begin position="201"/>
        <end position="332"/>
    </location>
</feature>
<feature type="domain" description="CzcB-like barrel-sandwich hybrid" evidence="4">
    <location>
        <begin position="404"/>
        <end position="525"/>
    </location>
</feature>
<dbReference type="Proteomes" id="UP000218288">
    <property type="component" value="Chromosome"/>
</dbReference>
<dbReference type="EMBL" id="AP014809">
    <property type="protein sequence ID" value="BAU91120.1"/>
    <property type="molecule type" value="Genomic_DNA"/>
</dbReference>
<dbReference type="Gene3D" id="2.40.30.170">
    <property type="match status" value="1"/>
</dbReference>
<dbReference type="Pfam" id="PF25973">
    <property type="entry name" value="BSH_CzcB"/>
    <property type="match status" value="1"/>
</dbReference>
<dbReference type="OrthoDB" id="9806939at2"/>
<dbReference type="SUPFAM" id="SSF111369">
    <property type="entry name" value="HlyD-like secretion proteins"/>
    <property type="match status" value="1"/>
</dbReference>
<dbReference type="GO" id="GO:0030313">
    <property type="term" value="C:cell envelope"/>
    <property type="evidence" value="ECO:0007669"/>
    <property type="project" value="UniProtKB-SubCell"/>
</dbReference>
<dbReference type="InterPro" id="IPR003018">
    <property type="entry name" value="GAF"/>
</dbReference>
<proteinExistence type="predicted"/>
<keyword evidence="2" id="KW-0175">Coiled coil</keyword>
<evidence type="ECO:0000259" key="3">
    <source>
        <dbReference type="Pfam" id="PF01590"/>
    </source>
</evidence>
<evidence type="ECO:0000259" key="4">
    <source>
        <dbReference type="Pfam" id="PF25973"/>
    </source>
</evidence>
<keyword evidence="5" id="KW-0675">Receptor</keyword>
<organism evidence="5 6">
    <name type="scientific">Methylorubrum populi</name>
    <dbReference type="NCBI Taxonomy" id="223967"/>
    <lineage>
        <taxon>Bacteria</taxon>
        <taxon>Pseudomonadati</taxon>
        <taxon>Pseudomonadota</taxon>
        <taxon>Alphaproteobacteria</taxon>
        <taxon>Hyphomicrobiales</taxon>
        <taxon>Methylobacteriaceae</taxon>
        <taxon>Methylorubrum</taxon>
    </lineage>
</organism>
<sequence length="633" mass="68246">MSERLAAEGASAAVSSAAGPAARLSLLEPALWQVLRTSQTLQAAAEAWLTLQAPMLGAPRACVLLPGTSVGLAPLAVFPAQSECEAGLRETAEAALRENRPVVQAMAADGPLPGALPQGSGAWIALPLALDDACFAVTAFALDSLDKDELRAAIRQVQWGSAWLVAKQAELIGRGERRTLARSRSVLDLLAGVLEQSRFSAACTAAVTDLAIAFSCQRAAIGFVRRGSARIAAISHSAQFGREMNLVRRLGACMNEAIDQRSLILFPPPENEATVTTAHADLARLQYGGRVLTVPMLVDDRFVGAITLERPADQPFSLETVEQVSACAAAIGPVLEDKRQNDRWLALKAADAVMNGARLVFGPNRTGLKLGLAAALAAILALSVIETDYRVTADARVEGLVRRSVVASYDGYLKTAGHRAGDTVRKGDLLAALEDRDLALERLRWVTERQQRTYEYDKALATRQPATINVVKSQIDQADAQIRLLDEQIARSKFTAPFDGLIVSGDLSQSIGGAISRGQVLFEIAPLDSYRVVLSVDERVIADLHEGQSGHMLATSLPDQPQALTIQTITPVAEARNGRNLFRVEGRIADGATRLRPGMEGIAKVDVDRRLLAWIWARPIVDWVRLAFWHWWP</sequence>
<dbReference type="InterPro" id="IPR029016">
    <property type="entry name" value="GAF-like_dom_sf"/>
</dbReference>
<dbReference type="InterPro" id="IPR050465">
    <property type="entry name" value="UPF0194_transport"/>
</dbReference>
<evidence type="ECO:0000256" key="2">
    <source>
        <dbReference type="ARBA" id="ARBA00023054"/>
    </source>
</evidence>
<dbReference type="SUPFAM" id="SSF55781">
    <property type="entry name" value="GAF domain-like"/>
    <property type="match status" value="1"/>
</dbReference>
<protein>
    <submittedName>
        <fullName evidence="5">TonB-dependent siderophore receptor</fullName>
    </submittedName>
</protein>
<dbReference type="PANTHER" id="PTHR32347:SF23">
    <property type="entry name" value="BLL5650 PROTEIN"/>
    <property type="match status" value="1"/>
</dbReference>
<evidence type="ECO:0000313" key="6">
    <source>
        <dbReference type="Proteomes" id="UP000218288"/>
    </source>
</evidence>
<accession>A0A160PHQ4</accession>
<gene>
    <name evidence="5" type="ORF">MPPM_2515</name>
</gene>
<evidence type="ECO:0000256" key="1">
    <source>
        <dbReference type="ARBA" id="ARBA00004196"/>
    </source>
</evidence>
<reference evidence="5 6" key="1">
    <citation type="journal article" date="2016" name="Genome Announc.">
        <title>Complete Genome Sequence of Methylobacterium populi P-1M, Isolated from Pink-Pigmented Household Biofilm.</title>
        <authorList>
            <person name="Morohoshi T."/>
            <person name="Ikeda T."/>
        </authorList>
    </citation>
    <scope>NUCLEOTIDE SEQUENCE [LARGE SCALE GENOMIC DNA]</scope>
    <source>
        <strain evidence="5 6">P-1M</strain>
    </source>
</reference>
<dbReference type="Gene3D" id="3.30.450.40">
    <property type="match status" value="1"/>
</dbReference>
<comment type="subcellular location">
    <subcellularLocation>
        <location evidence="1">Cell envelope</location>
    </subcellularLocation>
</comment>
<evidence type="ECO:0000313" key="5">
    <source>
        <dbReference type="EMBL" id="BAU91120.1"/>
    </source>
</evidence>
<name>A0A160PHQ4_9HYPH</name>
<dbReference type="Pfam" id="PF01590">
    <property type="entry name" value="GAF"/>
    <property type="match status" value="1"/>
</dbReference>
<dbReference type="PANTHER" id="PTHR32347">
    <property type="entry name" value="EFFLUX SYSTEM COMPONENT YKNX-RELATED"/>
    <property type="match status" value="1"/>
</dbReference>
<dbReference type="RefSeq" id="WP_096485335.1">
    <property type="nucleotide sequence ID" value="NZ_AP014809.1"/>
</dbReference>